<dbReference type="GO" id="GO:0000287">
    <property type="term" value="F:magnesium ion binding"/>
    <property type="evidence" value="ECO:0007669"/>
    <property type="project" value="InterPro"/>
</dbReference>
<dbReference type="CDD" id="cd03089">
    <property type="entry name" value="PMM_PGM"/>
    <property type="match status" value="1"/>
</dbReference>
<evidence type="ECO:0000256" key="3">
    <source>
        <dbReference type="ARBA" id="ARBA00022553"/>
    </source>
</evidence>
<feature type="domain" description="Alpha-D-phosphohexomutase C-terminal" evidence="8">
    <location>
        <begin position="371"/>
        <end position="444"/>
    </location>
</feature>
<comment type="caution">
    <text evidence="12">The sequence shown here is derived from an EMBL/GenBank/DDBJ whole genome shotgun (WGS) entry which is preliminary data.</text>
</comment>
<keyword evidence="3" id="KW-0597">Phosphoprotein</keyword>
<evidence type="ECO:0000259" key="11">
    <source>
        <dbReference type="Pfam" id="PF02880"/>
    </source>
</evidence>
<evidence type="ECO:0000313" key="12">
    <source>
        <dbReference type="EMBL" id="PMP63530.1"/>
    </source>
</evidence>
<dbReference type="InterPro" id="IPR005843">
    <property type="entry name" value="A-D-PHexomutase_C"/>
</dbReference>
<dbReference type="Pfam" id="PF02879">
    <property type="entry name" value="PGM_PMM_II"/>
    <property type="match status" value="1"/>
</dbReference>
<organism evidence="12 13">
    <name type="scientific">Caldimicrobium thiodismutans</name>
    <dbReference type="NCBI Taxonomy" id="1653476"/>
    <lineage>
        <taxon>Bacteria</taxon>
        <taxon>Pseudomonadati</taxon>
        <taxon>Thermodesulfobacteriota</taxon>
        <taxon>Thermodesulfobacteria</taxon>
        <taxon>Thermodesulfobacteriales</taxon>
        <taxon>Thermodesulfobacteriaceae</taxon>
        <taxon>Caldimicrobium</taxon>
    </lineage>
</organism>
<feature type="domain" description="Alpha-D-phosphohexomutase alpha/beta/alpha" evidence="11">
    <location>
        <begin position="255"/>
        <end position="366"/>
    </location>
</feature>
<name>A0A2N7PK70_9BACT</name>
<evidence type="ECO:0000256" key="4">
    <source>
        <dbReference type="ARBA" id="ARBA00022723"/>
    </source>
</evidence>
<proteinExistence type="inferred from homology"/>
<dbReference type="PROSITE" id="PS00710">
    <property type="entry name" value="PGM_PMM"/>
    <property type="match status" value="1"/>
</dbReference>
<keyword evidence="5 7" id="KW-0460">Magnesium</keyword>
<dbReference type="Gene3D" id="3.30.310.50">
    <property type="entry name" value="Alpha-D-phosphohexomutase, C-terminal domain"/>
    <property type="match status" value="1"/>
</dbReference>
<dbReference type="Gene3D" id="3.40.120.10">
    <property type="entry name" value="Alpha-D-Glucose-1,6-Bisphosphate, subunit A, domain 3"/>
    <property type="match status" value="3"/>
</dbReference>
<dbReference type="SUPFAM" id="SSF53738">
    <property type="entry name" value="Phosphoglucomutase, first 3 domains"/>
    <property type="match status" value="3"/>
</dbReference>
<sequence>MPKVSPYIFREYDIRGKVGVDFTEEVVRLIGKAYGTLVKNSGGKRVVTGRDGRLSGPALHQALIEGILSTGVEVVNLGVTPTPVMYFSLFNLEGVDGGIQLTGSHNPPEFNGLKICLGKNTLFGEDIQKIRKIIEEEAFEKGKGNYFEVNILDTYIEYLSNHIKLERPLRIALDPGNGVCALTAPEIFKRLSCEVDCLFCEVDGTFPNHHPDPVVPENLRFLKEVVTKKGLEVGFGYDGDGDRIGVIDEKGNIIWGDELLIIFAKDLLEKHPGAKIIGEVKCSRVLYQTIEKLGGKPIMWKTGHSLIKNKMKEEGALLAGEMSGHIFFADRWFGFDDGVYASLRLAEIISRSSKPLSSYLEGLPKMYSTPEIRTDCPDEIKFKVVAELVERFKKEGLKVIDIDGARIEFDKGWALVRASNTQPVLVLRFEAETEEFLEILKEKVYSALEETFKKYGVS</sequence>
<evidence type="ECO:0000256" key="7">
    <source>
        <dbReference type="RuleBase" id="RU004326"/>
    </source>
</evidence>
<evidence type="ECO:0000313" key="13">
    <source>
        <dbReference type="Proteomes" id="UP000235731"/>
    </source>
</evidence>
<evidence type="ECO:0000259" key="9">
    <source>
        <dbReference type="Pfam" id="PF02878"/>
    </source>
</evidence>
<reference evidence="12 13" key="1">
    <citation type="submission" date="2018-01" db="EMBL/GenBank/DDBJ databases">
        <title>Metagenomic assembled genomes from two thermal pools in the Uzon Caldera, Kamchatka, Russia.</title>
        <authorList>
            <person name="Wilkins L."/>
            <person name="Ettinger C."/>
        </authorList>
    </citation>
    <scope>NUCLEOTIDE SEQUENCE [LARGE SCALE GENOMIC DNA]</scope>
    <source>
        <strain evidence="12">ZAV-15</strain>
    </source>
</reference>
<evidence type="ECO:0000256" key="1">
    <source>
        <dbReference type="ARBA" id="ARBA00001946"/>
    </source>
</evidence>
<dbReference type="Pfam" id="PF02878">
    <property type="entry name" value="PGM_PMM_I"/>
    <property type="match status" value="1"/>
</dbReference>
<protein>
    <submittedName>
        <fullName evidence="12">Phosphomannomutase</fullName>
    </submittedName>
</protein>
<dbReference type="InterPro" id="IPR005845">
    <property type="entry name" value="A-D-PHexomutase_a/b/a-II"/>
</dbReference>
<evidence type="ECO:0000259" key="10">
    <source>
        <dbReference type="Pfam" id="PF02879"/>
    </source>
</evidence>
<dbReference type="EMBL" id="PNIE01000032">
    <property type="protein sequence ID" value="PMP63530.1"/>
    <property type="molecule type" value="Genomic_DNA"/>
</dbReference>
<dbReference type="InterPro" id="IPR005846">
    <property type="entry name" value="A-D-PHexomutase_a/b/a-III"/>
</dbReference>
<evidence type="ECO:0000256" key="5">
    <source>
        <dbReference type="ARBA" id="ARBA00022842"/>
    </source>
</evidence>
<evidence type="ECO:0000259" key="8">
    <source>
        <dbReference type="Pfam" id="PF00408"/>
    </source>
</evidence>
<dbReference type="GO" id="GO:0016868">
    <property type="term" value="F:intramolecular phosphotransferase activity"/>
    <property type="evidence" value="ECO:0007669"/>
    <property type="project" value="InterPro"/>
</dbReference>
<dbReference type="GO" id="GO:0005975">
    <property type="term" value="P:carbohydrate metabolic process"/>
    <property type="evidence" value="ECO:0007669"/>
    <property type="project" value="InterPro"/>
</dbReference>
<dbReference type="Proteomes" id="UP000235731">
    <property type="component" value="Unassembled WGS sequence"/>
</dbReference>
<dbReference type="Pfam" id="PF00408">
    <property type="entry name" value="PGM_PMM_IV"/>
    <property type="match status" value="1"/>
</dbReference>
<dbReference type="InterPro" id="IPR016055">
    <property type="entry name" value="A-D-PHexomutase_a/b/a-I/II/III"/>
</dbReference>
<accession>A0A2N7PK70</accession>
<keyword evidence="6" id="KW-0413">Isomerase</keyword>
<dbReference type="Pfam" id="PF02880">
    <property type="entry name" value="PGM_PMM_III"/>
    <property type="match status" value="1"/>
</dbReference>
<feature type="domain" description="Alpha-D-phosphohexomutase alpha/beta/alpha" evidence="9">
    <location>
        <begin position="8"/>
        <end position="140"/>
    </location>
</feature>
<dbReference type="PRINTS" id="PR00509">
    <property type="entry name" value="PGMPMM"/>
</dbReference>
<dbReference type="InterPro" id="IPR005844">
    <property type="entry name" value="A-D-PHexomutase_a/b/a-I"/>
</dbReference>
<feature type="domain" description="Alpha-D-phosphohexomutase alpha/beta/alpha" evidence="10">
    <location>
        <begin position="154"/>
        <end position="251"/>
    </location>
</feature>
<comment type="similarity">
    <text evidence="2 7">Belongs to the phosphohexose mutase family.</text>
</comment>
<dbReference type="PANTHER" id="PTHR43771:SF2">
    <property type="entry name" value="PHOSPHOMANNOMUTASE_PHOSPHOGLUCOMUTASE"/>
    <property type="match status" value="1"/>
</dbReference>
<dbReference type="PANTHER" id="PTHR43771">
    <property type="entry name" value="PHOSPHOMANNOMUTASE"/>
    <property type="match status" value="1"/>
</dbReference>
<comment type="cofactor">
    <cofactor evidence="1">
        <name>Mg(2+)</name>
        <dbReference type="ChEBI" id="CHEBI:18420"/>
    </cofactor>
</comment>
<evidence type="ECO:0000256" key="2">
    <source>
        <dbReference type="ARBA" id="ARBA00010231"/>
    </source>
</evidence>
<dbReference type="InterPro" id="IPR016066">
    <property type="entry name" value="A-D-PHexomutase_CS"/>
</dbReference>
<dbReference type="SUPFAM" id="SSF55957">
    <property type="entry name" value="Phosphoglucomutase, C-terminal domain"/>
    <property type="match status" value="1"/>
</dbReference>
<dbReference type="InterPro" id="IPR036900">
    <property type="entry name" value="A-D-PHexomutase_C_sf"/>
</dbReference>
<gene>
    <name evidence="12" type="ORF">C0197_02410</name>
</gene>
<evidence type="ECO:0000256" key="6">
    <source>
        <dbReference type="ARBA" id="ARBA00023235"/>
    </source>
</evidence>
<dbReference type="AlphaFoldDB" id="A0A2N7PK70"/>
<keyword evidence="4 7" id="KW-0479">Metal-binding</keyword>
<dbReference type="InterPro" id="IPR005841">
    <property type="entry name" value="Alpha-D-phosphohexomutase_SF"/>
</dbReference>